<dbReference type="Proteomes" id="UP000033140">
    <property type="component" value="Unassembled WGS sequence"/>
</dbReference>
<feature type="region of interest" description="Disordered" evidence="2">
    <location>
        <begin position="329"/>
        <end position="400"/>
    </location>
</feature>
<feature type="region of interest" description="Disordered" evidence="2">
    <location>
        <begin position="37"/>
        <end position="64"/>
    </location>
</feature>
<dbReference type="CDD" id="cd12400">
    <property type="entry name" value="RRM_Nop6"/>
    <property type="match status" value="1"/>
</dbReference>
<dbReference type="PANTHER" id="PTHR24030:SF0">
    <property type="entry name" value="PROTEIN CMSS1"/>
    <property type="match status" value="1"/>
</dbReference>
<dbReference type="InterPro" id="IPR012677">
    <property type="entry name" value="Nucleotide-bd_a/b_plait_sf"/>
</dbReference>
<feature type="compositionally biased region" description="Basic and acidic residues" evidence="2">
    <location>
        <begin position="352"/>
        <end position="362"/>
    </location>
</feature>
<dbReference type="STRING" id="698492.A0A0E9NKK7"/>
<dbReference type="PANTHER" id="PTHR24030">
    <property type="entry name" value="PROTEIN CMSS1"/>
    <property type="match status" value="1"/>
</dbReference>
<dbReference type="InterPro" id="IPR035979">
    <property type="entry name" value="RBD_domain_sf"/>
</dbReference>
<name>A0A0E9NKK7_SAICN</name>
<reference evidence="4 5" key="2">
    <citation type="journal article" date="2014" name="J. Gen. Appl. Microbiol.">
        <title>The early diverging ascomycetous budding yeast Saitoella complicata has three histone deacetylases belonging to the Clr6, Hos2, and Rpd3 lineages.</title>
        <authorList>
            <person name="Nishida H."/>
            <person name="Matsumoto T."/>
            <person name="Kondo S."/>
            <person name="Hamamoto M."/>
            <person name="Yoshikawa H."/>
        </authorList>
    </citation>
    <scope>NUCLEOTIDE SEQUENCE [LARGE SCALE GENOMIC DNA]</scope>
    <source>
        <strain evidence="4 5">NRRL Y-17804</strain>
    </source>
</reference>
<feature type="compositionally biased region" description="Basic and acidic residues" evidence="2">
    <location>
        <begin position="488"/>
        <end position="514"/>
    </location>
</feature>
<dbReference type="Pfam" id="PF00076">
    <property type="entry name" value="RRM_1"/>
    <property type="match status" value="1"/>
</dbReference>
<dbReference type="GO" id="GO:0005634">
    <property type="term" value="C:nucleus"/>
    <property type="evidence" value="ECO:0007669"/>
    <property type="project" value="TreeGrafter"/>
</dbReference>
<accession>A0A0E9NKK7</accession>
<dbReference type="Gene3D" id="3.30.70.330">
    <property type="match status" value="1"/>
</dbReference>
<comment type="caution">
    <text evidence="4">The sequence shown here is derived from an EMBL/GenBank/DDBJ whole genome shotgun (WGS) entry which is preliminary data.</text>
</comment>
<evidence type="ECO:0000256" key="1">
    <source>
        <dbReference type="PROSITE-ProRule" id="PRU00176"/>
    </source>
</evidence>
<dbReference type="SMART" id="SM00360">
    <property type="entry name" value="RRM"/>
    <property type="match status" value="1"/>
</dbReference>
<feature type="compositionally biased region" description="Basic and acidic residues" evidence="2">
    <location>
        <begin position="329"/>
        <end position="343"/>
    </location>
</feature>
<dbReference type="SUPFAM" id="SSF54928">
    <property type="entry name" value="RNA-binding domain, RBD"/>
    <property type="match status" value="1"/>
</dbReference>
<sequence length="544" mass="60599">MSTSKRQRPVSPGGDDLDDGLEYAVDDEFDAADALATGEDDGDDVEASETPDADDAKKLKRKRDKEKRAVKKRMRLAEDAEAGQPSVGVLDPQLQADFVSKKIKAAYPTLSSIELDEKMISAKAFVDTVLWGEKRSLETLHTFVQKFSVPKAKLSESSENNGSPHTIFLGSAALRVADLTRALRVYKTPTSGVAKLFAKHMKLGEHVKFVSENRIGFGVGTPNRVLALIQQDALKVDHVQRIFIDASWKDAKQRSIWDMQECWKDVVSIICHTEILERLKEGKTKIVFNVTPRINKNSSTLSRIMAEEKLSKKKQKALDFRTGKLKVKKAEKEKRITEEKEKPAAPSTSAKQEGEKKEDKKPKDKKRKRDQEEAAETGDAAEQGEKTAASAPKKAKGDKPTQHRFILFVGNLPYSATLEKVKAHFAGVGEPSSIRLPTAKEPPHKPKGFAFVEFTNPSVLKKALKLHHTFLDGRKINIELTAGGGGKSEARTKKLREKNDALTEERRERIKEENEVAGQRKAVVNDGSEQWYTTVAKTSMNFND</sequence>
<reference evidence="4 5" key="3">
    <citation type="journal article" date="2015" name="Genome Announc.">
        <title>Draft Genome Sequence of the Archiascomycetous Yeast Saitoella complicata.</title>
        <authorList>
            <person name="Yamauchi K."/>
            <person name="Kondo S."/>
            <person name="Hamamoto M."/>
            <person name="Takahashi Y."/>
            <person name="Ogura Y."/>
            <person name="Hayashi T."/>
            <person name="Nishida H."/>
        </authorList>
    </citation>
    <scope>NUCLEOTIDE SEQUENCE [LARGE SCALE GENOMIC DNA]</scope>
    <source>
        <strain evidence="4 5">NRRL Y-17804</strain>
    </source>
</reference>
<dbReference type="GO" id="GO:0030686">
    <property type="term" value="C:90S preribosome"/>
    <property type="evidence" value="ECO:0007669"/>
    <property type="project" value="TreeGrafter"/>
</dbReference>
<dbReference type="InterPro" id="IPR000504">
    <property type="entry name" value="RRM_dom"/>
</dbReference>
<feature type="compositionally biased region" description="Acidic residues" evidence="2">
    <location>
        <begin position="38"/>
        <end position="53"/>
    </location>
</feature>
<dbReference type="InterPro" id="IPR034228">
    <property type="entry name" value="Nop6_RRM"/>
</dbReference>
<keyword evidence="5" id="KW-1185">Reference proteome</keyword>
<dbReference type="OMA" id="ICHTEIL"/>
<dbReference type="AlphaFoldDB" id="A0A0E9NKK7"/>
<evidence type="ECO:0000313" key="5">
    <source>
        <dbReference type="Proteomes" id="UP000033140"/>
    </source>
</evidence>
<feature type="region of interest" description="Disordered" evidence="2">
    <location>
        <begin position="1"/>
        <end position="21"/>
    </location>
</feature>
<dbReference type="FunFam" id="3.30.70.330:FF:000376">
    <property type="entry name" value="Putative RNA binding protein"/>
    <property type="match status" value="1"/>
</dbReference>
<dbReference type="PROSITE" id="PS50102">
    <property type="entry name" value="RRM"/>
    <property type="match status" value="1"/>
</dbReference>
<gene>
    <name evidence="4" type="ORF">G7K_4480-t1</name>
</gene>
<dbReference type="EMBL" id="BACD03000031">
    <property type="protein sequence ID" value="GAO50353.1"/>
    <property type="molecule type" value="Genomic_DNA"/>
</dbReference>
<organism evidence="4 5">
    <name type="scientific">Saitoella complicata (strain BCRC 22490 / CBS 7301 / JCM 7358 / NBRC 10748 / NRRL Y-17804)</name>
    <dbReference type="NCBI Taxonomy" id="698492"/>
    <lineage>
        <taxon>Eukaryota</taxon>
        <taxon>Fungi</taxon>
        <taxon>Dikarya</taxon>
        <taxon>Ascomycota</taxon>
        <taxon>Taphrinomycotina</taxon>
        <taxon>Taphrinomycotina incertae sedis</taxon>
        <taxon>Saitoella</taxon>
    </lineage>
</organism>
<keyword evidence="1" id="KW-0694">RNA-binding</keyword>
<evidence type="ECO:0000313" key="4">
    <source>
        <dbReference type="EMBL" id="GAO50353.1"/>
    </source>
</evidence>
<proteinExistence type="predicted"/>
<dbReference type="InterPro" id="IPR032704">
    <property type="entry name" value="Cms1"/>
</dbReference>
<reference evidence="4 5" key="1">
    <citation type="journal article" date="2011" name="J. Gen. Appl. Microbiol.">
        <title>Draft genome sequencing of the enigmatic yeast Saitoella complicata.</title>
        <authorList>
            <person name="Nishida H."/>
            <person name="Hamamoto M."/>
            <person name="Sugiyama J."/>
        </authorList>
    </citation>
    <scope>NUCLEOTIDE SEQUENCE [LARGE SCALE GENOMIC DNA]</scope>
    <source>
        <strain evidence="4 5">NRRL Y-17804</strain>
    </source>
</reference>
<dbReference type="GO" id="GO:0003723">
    <property type="term" value="F:RNA binding"/>
    <property type="evidence" value="ECO:0007669"/>
    <property type="project" value="UniProtKB-UniRule"/>
</dbReference>
<evidence type="ECO:0000256" key="2">
    <source>
        <dbReference type="SAM" id="MobiDB-lite"/>
    </source>
</evidence>
<evidence type="ECO:0000259" key="3">
    <source>
        <dbReference type="PROSITE" id="PS50102"/>
    </source>
</evidence>
<dbReference type="Pfam" id="PF14617">
    <property type="entry name" value="CMS1"/>
    <property type="match status" value="1"/>
</dbReference>
<protein>
    <recommendedName>
        <fullName evidence="3">RRM domain-containing protein</fullName>
    </recommendedName>
</protein>
<feature type="domain" description="RRM" evidence="3">
    <location>
        <begin position="405"/>
        <end position="483"/>
    </location>
</feature>
<feature type="region of interest" description="Disordered" evidence="2">
    <location>
        <begin position="483"/>
        <end position="514"/>
    </location>
</feature>